<keyword evidence="2" id="KW-1185">Reference proteome</keyword>
<evidence type="ECO:0000313" key="1">
    <source>
        <dbReference type="EMBL" id="BBG30006.1"/>
    </source>
</evidence>
<accession>A0A348HEF4</accession>
<proteinExistence type="predicted"/>
<dbReference type="KEGG" id="zpl:ZBT109_1246"/>
<reference evidence="1 2" key="1">
    <citation type="submission" date="2018-09" db="EMBL/GenBank/DDBJ databases">
        <title>Zymobacter palmae IAM14233 (=T109) whole genome analysis.</title>
        <authorList>
            <person name="Yanase H."/>
        </authorList>
    </citation>
    <scope>NUCLEOTIDE SEQUENCE [LARGE SCALE GENOMIC DNA]</scope>
    <source>
        <strain evidence="1 2">IAM14233</strain>
    </source>
</reference>
<keyword evidence="1" id="KW-0808">Transferase</keyword>
<organism evidence="1 2">
    <name type="scientific">Zymobacter palmae</name>
    <dbReference type="NCBI Taxonomy" id="33074"/>
    <lineage>
        <taxon>Bacteria</taxon>
        <taxon>Pseudomonadati</taxon>
        <taxon>Pseudomonadota</taxon>
        <taxon>Gammaproteobacteria</taxon>
        <taxon>Oceanospirillales</taxon>
        <taxon>Halomonadaceae</taxon>
        <taxon>Zymobacter group</taxon>
        <taxon>Zymobacter</taxon>
    </lineage>
</organism>
<protein>
    <submittedName>
        <fullName evidence="1">ADP-heptose:LPS heptosyltransferase</fullName>
    </submittedName>
</protein>
<sequence>MRYLVRKGKYYVILYLTERHSMKVIKKLKEKLEIKRYDFKPEIADGPIENIENAVFYCVDGIGDIMVASPIIRAILEKCTGSAYFICSPTSRLYIELLDKQYSNVVIVPVGKKKALTESSIAHTAANIRKQGKIDVIVNGLGRVSPRFAQLACLLKPRAVLSAMESAKRTSRPKMVHKSVHYANLLYRRGVSIVDCWGIVAQMIGCDYNRSLLFPVADITPERTPYIAVSLLGASWGPISEKNALHICQAISRHYNNDICLIVSPGIEPMCLSIASTLENVFVSPIPPTLELSGAYIKQAQALVAVCSAPVHIAGAFDTPVLVIRGVERSAWRPVVGCAMEYITNDKNINGIDNDKFEACFAEFINKVGL</sequence>
<name>A0A348HEF4_9GAMM</name>
<dbReference type="STRING" id="1123510.GCA_000620025_01348"/>
<evidence type="ECO:0000313" key="2">
    <source>
        <dbReference type="Proteomes" id="UP000267342"/>
    </source>
</evidence>
<dbReference type="AlphaFoldDB" id="A0A348HEF4"/>
<gene>
    <name evidence="1" type="ORF">ZBT109_1246</name>
</gene>
<dbReference type="GO" id="GO:0016740">
    <property type="term" value="F:transferase activity"/>
    <property type="evidence" value="ECO:0007669"/>
    <property type="project" value="UniProtKB-KW"/>
</dbReference>
<dbReference type="EMBL" id="AP018933">
    <property type="protein sequence ID" value="BBG30006.1"/>
    <property type="molecule type" value="Genomic_DNA"/>
</dbReference>
<dbReference type="SUPFAM" id="SSF53756">
    <property type="entry name" value="UDP-Glycosyltransferase/glycogen phosphorylase"/>
    <property type="match status" value="1"/>
</dbReference>
<dbReference type="Proteomes" id="UP000267342">
    <property type="component" value="Chromosome"/>
</dbReference>
<dbReference type="Gene3D" id="3.40.50.2000">
    <property type="entry name" value="Glycogen Phosphorylase B"/>
    <property type="match status" value="2"/>
</dbReference>